<evidence type="ECO:0000256" key="5">
    <source>
        <dbReference type="ARBA" id="ARBA00022927"/>
    </source>
</evidence>
<dbReference type="GO" id="GO:0009306">
    <property type="term" value="P:protein secretion"/>
    <property type="evidence" value="ECO:0007669"/>
    <property type="project" value="UniProtKB-UniRule"/>
</dbReference>
<protein>
    <recommendedName>
        <fullName evidence="9">Protein-export membrane protein SecG</fullName>
    </recommendedName>
</protein>
<keyword evidence="3 9" id="KW-0813">Transport</keyword>
<dbReference type="EMBL" id="CP165647">
    <property type="protein sequence ID" value="XDU62962.1"/>
    <property type="molecule type" value="Genomic_DNA"/>
</dbReference>
<keyword evidence="9" id="KW-1003">Cell membrane</keyword>
<name>A0AB39V5I2_9FUSO</name>
<evidence type="ECO:0000256" key="6">
    <source>
        <dbReference type="ARBA" id="ARBA00022989"/>
    </source>
</evidence>
<dbReference type="KEGG" id="lala:AB8B28_03670"/>
<keyword evidence="4 9" id="KW-0812">Transmembrane</keyword>
<dbReference type="RefSeq" id="WP_015770007.1">
    <property type="nucleotide sequence ID" value="NZ_CP165647.1"/>
</dbReference>
<dbReference type="InterPro" id="IPR004692">
    <property type="entry name" value="SecG"/>
</dbReference>
<evidence type="ECO:0000256" key="7">
    <source>
        <dbReference type="ARBA" id="ARBA00023010"/>
    </source>
</evidence>
<comment type="similarity">
    <text evidence="2 9">Belongs to the SecG family.</text>
</comment>
<organism evidence="10">
    <name type="scientific">Leptotrichia alba</name>
    <dbReference type="NCBI Taxonomy" id="3239304"/>
    <lineage>
        <taxon>Bacteria</taxon>
        <taxon>Fusobacteriati</taxon>
        <taxon>Fusobacteriota</taxon>
        <taxon>Fusobacteriia</taxon>
        <taxon>Fusobacteriales</taxon>
        <taxon>Leptotrichiaceae</taxon>
        <taxon>Leptotrichia</taxon>
    </lineage>
</organism>
<evidence type="ECO:0000256" key="8">
    <source>
        <dbReference type="ARBA" id="ARBA00023136"/>
    </source>
</evidence>
<proteinExistence type="inferred from homology"/>
<feature type="transmembrane region" description="Helical" evidence="9">
    <location>
        <begin position="6"/>
        <end position="23"/>
    </location>
</feature>
<reference evidence="10" key="1">
    <citation type="submission" date="2024-07" db="EMBL/GenBank/DDBJ databases">
        <authorList>
            <person name="Li X.-J."/>
            <person name="Wang X."/>
        </authorList>
    </citation>
    <scope>NUCLEOTIDE SEQUENCE</scope>
    <source>
        <strain evidence="10">HSP-536</strain>
    </source>
</reference>
<dbReference type="GO" id="GO:0015450">
    <property type="term" value="F:protein-transporting ATPase activity"/>
    <property type="evidence" value="ECO:0007669"/>
    <property type="project" value="UniProtKB-UniRule"/>
</dbReference>
<evidence type="ECO:0000313" key="10">
    <source>
        <dbReference type="EMBL" id="XDU62962.1"/>
    </source>
</evidence>
<feature type="transmembrane region" description="Helical" evidence="9">
    <location>
        <begin position="49"/>
        <end position="67"/>
    </location>
</feature>
<dbReference type="GO" id="GO:0005886">
    <property type="term" value="C:plasma membrane"/>
    <property type="evidence" value="ECO:0007669"/>
    <property type="project" value="UniProtKB-SubCell"/>
</dbReference>
<keyword evidence="6 9" id="KW-1133">Transmembrane helix</keyword>
<gene>
    <name evidence="10" type="primary">secG</name>
    <name evidence="10" type="ORF">AB8B28_03670</name>
</gene>
<dbReference type="Pfam" id="PF03840">
    <property type="entry name" value="SecG"/>
    <property type="match status" value="1"/>
</dbReference>
<keyword evidence="7 9" id="KW-0811">Translocation</keyword>
<evidence type="ECO:0000256" key="3">
    <source>
        <dbReference type="ARBA" id="ARBA00022448"/>
    </source>
</evidence>
<dbReference type="AlphaFoldDB" id="A0AB39V5I2"/>
<keyword evidence="8 9" id="KW-0472">Membrane</keyword>
<keyword evidence="5 9" id="KW-0653">Protein transport</keyword>
<evidence type="ECO:0000256" key="1">
    <source>
        <dbReference type="ARBA" id="ARBA00004141"/>
    </source>
</evidence>
<evidence type="ECO:0000256" key="4">
    <source>
        <dbReference type="ARBA" id="ARBA00022692"/>
    </source>
</evidence>
<sequence length="69" mass="7638">MLENLLIIALVILSIIMISVILLQPDRSQGLAKSSANILDEEKEGIEKFTEIVATLFLVVAILFQIVRS</sequence>
<evidence type="ECO:0000256" key="9">
    <source>
        <dbReference type="RuleBase" id="RU365087"/>
    </source>
</evidence>
<comment type="subcellular location">
    <subcellularLocation>
        <location evidence="9">Cell membrane</location>
        <topology evidence="9">Multi-pass membrane protein</topology>
    </subcellularLocation>
    <subcellularLocation>
        <location evidence="1">Membrane</location>
        <topology evidence="1">Multi-pass membrane protein</topology>
    </subcellularLocation>
</comment>
<accession>A0AB39V5I2</accession>
<comment type="function">
    <text evidence="9">Involved in protein export. Participates in an early event of protein translocation.</text>
</comment>
<evidence type="ECO:0000256" key="2">
    <source>
        <dbReference type="ARBA" id="ARBA00008445"/>
    </source>
</evidence>